<evidence type="ECO:0000256" key="2">
    <source>
        <dbReference type="ARBA" id="ARBA00022679"/>
    </source>
</evidence>
<gene>
    <name evidence="7" type="ordered locus">Veis_0544</name>
</gene>
<evidence type="ECO:0000256" key="4">
    <source>
        <dbReference type="ARBA" id="ARBA00022777"/>
    </source>
</evidence>
<evidence type="ECO:0000313" key="7">
    <source>
        <dbReference type="EMBL" id="ABM56328.1"/>
    </source>
</evidence>
<dbReference type="AlphaFoldDB" id="A1WFC1"/>
<dbReference type="Pfam" id="PF00294">
    <property type="entry name" value="PfkB"/>
    <property type="match status" value="1"/>
</dbReference>
<dbReference type="GeneID" id="76459246"/>
<dbReference type="STRING" id="391735.Veis_0544"/>
<evidence type="ECO:0000256" key="5">
    <source>
        <dbReference type="ARBA" id="ARBA00022840"/>
    </source>
</evidence>
<dbReference type="KEGG" id="vei:Veis_0544"/>
<dbReference type="GO" id="GO:0016301">
    <property type="term" value="F:kinase activity"/>
    <property type="evidence" value="ECO:0007669"/>
    <property type="project" value="UniProtKB-KW"/>
</dbReference>
<evidence type="ECO:0000256" key="1">
    <source>
        <dbReference type="ARBA" id="ARBA00010688"/>
    </source>
</evidence>
<organism evidence="7 8">
    <name type="scientific">Verminephrobacter eiseniae (strain EF01-2)</name>
    <dbReference type="NCBI Taxonomy" id="391735"/>
    <lineage>
        <taxon>Bacteria</taxon>
        <taxon>Pseudomonadati</taxon>
        <taxon>Pseudomonadota</taxon>
        <taxon>Betaproteobacteria</taxon>
        <taxon>Burkholderiales</taxon>
        <taxon>Comamonadaceae</taxon>
        <taxon>Verminephrobacter</taxon>
    </lineage>
</organism>
<protein>
    <submittedName>
        <fullName evidence="7">PfkB domain protein</fullName>
    </submittedName>
</protein>
<keyword evidence="5" id="KW-0067">ATP-binding</keyword>
<reference evidence="8" key="1">
    <citation type="submission" date="2006-12" db="EMBL/GenBank/DDBJ databases">
        <title>Complete sequence of chromosome 1 of Verminephrobacter eiseniae EF01-2.</title>
        <authorList>
            <person name="Copeland A."/>
            <person name="Lucas S."/>
            <person name="Lapidus A."/>
            <person name="Barry K."/>
            <person name="Detter J.C."/>
            <person name="Glavina del Rio T."/>
            <person name="Dalin E."/>
            <person name="Tice H."/>
            <person name="Pitluck S."/>
            <person name="Chertkov O."/>
            <person name="Brettin T."/>
            <person name="Bruce D."/>
            <person name="Han C."/>
            <person name="Tapia R."/>
            <person name="Gilna P."/>
            <person name="Schmutz J."/>
            <person name="Larimer F."/>
            <person name="Land M."/>
            <person name="Hauser L."/>
            <person name="Kyrpides N."/>
            <person name="Kim E."/>
            <person name="Stahl D."/>
            <person name="Richardson P."/>
        </authorList>
    </citation>
    <scope>NUCLEOTIDE SEQUENCE [LARGE SCALE GENOMIC DNA]</scope>
    <source>
        <strain evidence="8">EF01-2</strain>
    </source>
</reference>
<dbReference type="EMBL" id="CP000542">
    <property type="protein sequence ID" value="ABM56328.1"/>
    <property type="molecule type" value="Genomic_DNA"/>
</dbReference>
<dbReference type="OrthoDB" id="9779730at2"/>
<dbReference type="HOGENOM" id="CLU_027634_6_2_4"/>
<dbReference type="PANTHER" id="PTHR43085:SF1">
    <property type="entry name" value="PSEUDOURIDINE KINASE-RELATED"/>
    <property type="match status" value="1"/>
</dbReference>
<keyword evidence="2" id="KW-0808">Transferase</keyword>
<keyword evidence="4" id="KW-0418">Kinase</keyword>
<dbReference type="InterPro" id="IPR002173">
    <property type="entry name" value="Carboh/pur_kinase_PfkB_CS"/>
</dbReference>
<dbReference type="GO" id="GO:0005524">
    <property type="term" value="F:ATP binding"/>
    <property type="evidence" value="ECO:0007669"/>
    <property type="project" value="UniProtKB-KW"/>
</dbReference>
<evidence type="ECO:0000256" key="3">
    <source>
        <dbReference type="ARBA" id="ARBA00022741"/>
    </source>
</evidence>
<comment type="similarity">
    <text evidence="1">Belongs to the carbohydrate kinase PfkB family.</text>
</comment>
<dbReference type="InterPro" id="IPR029056">
    <property type="entry name" value="Ribokinase-like"/>
</dbReference>
<dbReference type="InterPro" id="IPR011611">
    <property type="entry name" value="PfkB_dom"/>
</dbReference>
<dbReference type="Proteomes" id="UP000000374">
    <property type="component" value="Chromosome"/>
</dbReference>
<evidence type="ECO:0000313" key="8">
    <source>
        <dbReference type="Proteomes" id="UP000000374"/>
    </source>
</evidence>
<sequence>MVFPSRTAQPDVQVATAGEALFDLIEEPDGRLRPCAGGAVYNLTRALGLQGVGTLYLNPLSADRLGRQLAQGLRAAAVALAVPEPVALPTSLALAALDGAGKASYGFYRDGVADRAITAQALNAACAAQPRLQIVATGCLALVAPDAAKYQPWLAAQRAAGRMVVVDANLRLSAAGDADSYRANVHQALQHAHLIKVSDDDLEALEVPGVSVIGRAQQLLQSTPAQWLALTLGARGAMLLQRGGGACQARERRPVDVVDTVGAGDCFLAGLIAALLERAVPSPLAPMDEPDLRAVLQHALVSASLCVQRAGCAPPTRAEVKQRMADNDFEG</sequence>
<dbReference type="PANTHER" id="PTHR43085">
    <property type="entry name" value="HEXOKINASE FAMILY MEMBER"/>
    <property type="match status" value="1"/>
</dbReference>
<dbReference type="Gene3D" id="3.40.1190.20">
    <property type="match status" value="1"/>
</dbReference>
<name>A1WFC1_VEREI</name>
<keyword evidence="8" id="KW-1185">Reference proteome</keyword>
<feature type="domain" description="Carbohydrate kinase PfkB" evidence="6">
    <location>
        <begin position="18"/>
        <end position="315"/>
    </location>
</feature>
<keyword evidence="3" id="KW-0547">Nucleotide-binding</keyword>
<dbReference type="eggNOG" id="COG0524">
    <property type="taxonomic scope" value="Bacteria"/>
</dbReference>
<proteinExistence type="inferred from homology"/>
<dbReference type="PROSITE" id="PS00584">
    <property type="entry name" value="PFKB_KINASES_2"/>
    <property type="match status" value="1"/>
</dbReference>
<dbReference type="InterPro" id="IPR050306">
    <property type="entry name" value="PfkB_Carbo_kinase"/>
</dbReference>
<accession>A1WFC1</accession>
<evidence type="ECO:0000259" key="6">
    <source>
        <dbReference type="Pfam" id="PF00294"/>
    </source>
</evidence>
<dbReference type="SUPFAM" id="SSF53613">
    <property type="entry name" value="Ribokinase-like"/>
    <property type="match status" value="1"/>
</dbReference>
<dbReference type="RefSeq" id="WP_011808342.1">
    <property type="nucleotide sequence ID" value="NC_008786.1"/>
</dbReference>